<keyword evidence="2" id="KW-0732">Signal</keyword>
<evidence type="ECO:0000259" key="3">
    <source>
        <dbReference type="Pfam" id="PF14016"/>
    </source>
</evidence>
<accession>A0ABU0F6Y6</accession>
<feature type="chain" id="PRO_5047021534" description="DUF4232 domain-containing protein" evidence="2">
    <location>
        <begin position="29"/>
        <end position="172"/>
    </location>
</feature>
<protein>
    <recommendedName>
        <fullName evidence="3">DUF4232 domain-containing protein</fullName>
    </recommendedName>
</protein>
<comment type="caution">
    <text evidence="4">The sequence shown here is derived from an EMBL/GenBank/DDBJ whole genome shotgun (WGS) entry which is preliminary data.</text>
</comment>
<evidence type="ECO:0000256" key="1">
    <source>
        <dbReference type="SAM" id="MobiDB-lite"/>
    </source>
</evidence>
<reference evidence="4 5" key="1">
    <citation type="submission" date="2023-07" db="EMBL/GenBank/DDBJ databases">
        <title>Sequencing the genomes of 1000 actinobacteria strains.</title>
        <authorList>
            <person name="Klenk H.-P."/>
        </authorList>
    </citation>
    <scope>NUCLEOTIDE SEQUENCE [LARGE SCALE GENOMIC DNA]</scope>
    <source>
        <strain evidence="4 5">DSM 45805</strain>
    </source>
</reference>
<proteinExistence type="predicted"/>
<organism evidence="4 5">
    <name type="scientific">Amycolatopsis thermophila</name>
    <dbReference type="NCBI Taxonomy" id="206084"/>
    <lineage>
        <taxon>Bacteria</taxon>
        <taxon>Bacillati</taxon>
        <taxon>Actinomycetota</taxon>
        <taxon>Actinomycetes</taxon>
        <taxon>Pseudonocardiales</taxon>
        <taxon>Pseudonocardiaceae</taxon>
        <taxon>Amycolatopsis</taxon>
    </lineage>
</organism>
<feature type="region of interest" description="Disordered" evidence="1">
    <location>
        <begin position="152"/>
        <end position="172"/>
    </location>
</feature>
<keyword evidence="5" id="KW-1185">Reference proteome</keyword>
<gene>
    <name evidence="4" type="ORF">FB470_007088</name>
</gene>
<feature type="domain" description="DUF4232" evidence="3">
    <location>
        <begin position="35"/>
        <end position="160"/>
    </location>
</feature>
<dbReference type="EMBL" id="JAUSUT010000001">
    <property type="protein sequence ID" value="MDQ0383094.1"/>
    <property type="molecule type" value="Genomic_DNA"/>
</dbReference>
<sequence length="172" mass="17117">MSGILRRTGVVIAAAAGLGTVAAGTAQAEPTDLGCTATQVDTTLVYGGSGAGTRGGYLQFTAKPGEACYLTGAVPVGLVGAHDVLVANDAPADAPMLYLRNGSSAHVQLTWTTVSPDQQQTPLAVTVDTPGHPDGPVMTVPWTLGPVDTTPESHEIHVGPATPGEAPAGPAA</sequence>
<feature type="compositionally biased region" description="Low complexity" evidence="1">
    <location>
        <begin position="159"/>
        <end position="172"/>
    </location>
</feature>
<evidence type="ECO:0000313" key="4">
    <source>
        <dbReference type="EMBL" id="MDQ0383094.1"/>
    </source>
</evidence>
<evidence type="ECO:0000313" key="5">
    <source>
        <dbReference type="Proteomes" id="UP001229651"/>
    </source>
</evidence>
<dbReference type="Proteomes" id="UP001229651">
    <property type="component" value="Unassembled WGS sequence"/>
</dbReference>
<evidence type="ECO:0000256" key="2">
    <source>
        <dbReference type="SAM" id="SignalP"/>
    </source>
</evidence>
<dbReference type="Pfam" id="PF14016">
    <property type="entry name" value="DUF4232"/>
    <property type="match status" value="1"/>
</dbReference>
<dbReference type="RefSeq" id="WP_306998832.1">
    <property type="nucleotide sequence ID" value="NZ_JAUSUT010000001.1"/>
</dbReference>
<name>A0ABU0F6Y6_9PSEU</name>
<dbReference type="InterPro" id="IPR025326">
    <property type="entry name" value="DUF4232"/>
</dbReference>
<feature type="signal peptide" evidence="2">
    <location>
        <begin position="1"/>
        <end position="28"/>
    </location>
</feature>